<proteinExistence type="predicted"/>
<comment type="caution">
    <text evidence="1">The sequence shown here is derived from an EMBL/GenBank/DDBJ whole genome shotgun (WGS) entry which is preliminary data.</text>
</comment>
<accession>A0A7J0FAU4</accession>
<dbReference type="AlphaFoldDB" id="A0A7J0FAU4"/>
<organism evidence="1 2">
    <name type="scientific">Actinidia rufa</name>
    <dbReference type="NCBI Taxonomy" id="165716"/>
    <lineage>
        <taxon>Eukaryota</taxon>
        <taxon>Viridiplantae</taxon>
        <taxon>Streptophyta</taxon>
        <taxon>Embryophyta</taxon>
        <taxon>Tracheophyta</taxon>
        <taxon>Spermatophyta</taxon>
        <taxon>Magnoliopsida</taxon>
        <taxon>eudicotyledons</taxon>
        <taxon>Gunneridae</taxon>
        <taxon>Pentapetalae</taxon>
        <taxon>asterids</taxon>
        <taxon>Ericales</taxon>
        <taxon>Actinidiaceae</taxon>
        <taxon>Actinidia</taxon>
    </lineage>
</organism>
<keyword evidence="2" id="KW-1185">Reference proteome</keyword>
<protein>
    <submittedName>
        <fullName evidence="1">Uncharacterized protein</fullName>
    </submittedName>
</protein>
<dbReference type="OrthoDB" id="1935022at2759"/>
<sequence length="101" mass="11686">MEWNFPVSLAEARIAMESLFVAPFVSSPFWLRKWEKVREGSDLYAEIGLNGLRLTKENLVEAKEMVRDGESLYAVRIGGQNNNEMVLEWRGNPLVRVSTWR</sequence>
<dbReference type="EMBL" id="BJWL01000011">
    <property type="protein sequence ID" value="GFY95775.1"/>
    <property type="molecule type" value="Genomic_DNA"/>
</dbReference>
<reference evidence="1 2" key="1">
    <citation type="submission" date="2019-07" db="EMBL/GenBank/DDBJ databases">
        <title>De Novo Assembly of kiwifruit Actinidia rufa.</title>
        <authorList>
            <person name="Sugita-Konishi S."/>
            <person name="Sato K."/>
            <person name="Mori E."/>
            <person name="Abe Y."/>
            <person name="Kisaki G."/>
            <person name="Hamano K."/>
            <person name="Suezawa K."/>
            <person name="Otani M."/>
            <person name="Fukuda T."/>
            <person name="Manabe T."/>
            <person name="Gomi K."/>
            <person name="Tabuchi M."/>
            <person name="Akimitsu K."/>
            <person name="Kataoka I."/>
        </authorList>
    </citation>
    <scope>NUCLEOTIDE SEQUENCE [LARGE SCALE GENOMIC DNA]</scope>
    <source>
        <strain evidence="2">cv. Fuchu</strain>
    </source>
</reference>
<dbReference type="Proteomes" id="UP000585474">
    <property type="component" value="Unassembled WGS sequence"/>
</dbReference>
<gene>
    <name evidence="1" type="ORF">Acr_11g0000810</name>
</gene>
<name>A0A7J0FAU4_9ERIC</name>
<evidence type="ECO:0000313" key="2">
    <source>
        <dbReference type="Proteomes" id="UP000585474"/>
    </source>
</evidence>
<evidence type="ECO:0000313" key="1">
    <source>
        <dbReference type="EMBL" id="GFY95775.1"/>
    </source>
</evidence>